<protein>
    <submittedName>
        <fullName evidence="5">AMP-binding protein</fullName>
    </submittedName>
</protein>
<dbReference type="InterPro" id="IPR000873">
    <property type="entry name" value="AMP-dep_synth/lig_dom"/>
</dbReference>
<accession>A0A937RUC8</accession>
<reference evidence="5" key="1">
    <citation type="submission" date="2020-12" db="EMBL/GenBank/DDBJ databases">
        <title>Genomic characterization of non-nitrogen-fixing Frankia strains.</title>
        <authorList>
            <person name="Carlos-Shanley C."/>
            <person name="Guerra T."/>
            <person name="Hahn D."/>
        </authorList>
    </citation>
    <scope>NUCLEOTIDE SEQUENCE</scope>
    <source>
        <strain evidence="5">CN6</strain>
    </source>
</reference>
<evidence type="ECO:0000256" key="3">
    <source>
        <dbReference type="SAM" id="Phobius"/>
    </source>
</evidence>
<dbReference type="Gene3D" id="3.40.50.12780">
    <property type="entry name" value="N-terminal domain of ligase-like"/>
    <property type="match status" value="1"/>
</dbReference>
<evidence type="ECO:0000313" key="6">
    <source>
        <dbReference type="Proteomes" id="UP000604475"/>
    </source>
</evidence>
<keyword evidence="2" id="KW-0436">Ligase</keyword>
<feature type="non-terminal residue" evidence="5">
    <location>
        <position position="277"/>
    </location>
</feature>
<dbReference type="Pfam" id="PF00501">
    <property type="entry name" value="AMP-binding"/>
    <property type="match status" value="1"/>
</dbReference>
<proteinExistence type="inferred from homology"/>
<dbReference type="InterPro" id="IPR042099">
    <property type="entry name" value="ANL_N_sf"/>
</dbReference>
<dbReference type="GO" id="GO:0006631">
    <property type="term" value="P:fatty acid metabolic process"/>
    <property type="evidence" value="ECO:0007669"/>
    <property type="project" value="TreeGrafter"/>
</dbReference>
<evidence type="ECO:0000256" key="1">
    <source>
        <dbReference type="ARBA" id="ARBA00006432"/>
    </source>
</evidence>
<dbReference type="SUPFAM" id="SSF56801">
    <property type="entry name" value="Acetyl-CoA synthetase-like"/>
    <property type="match status" value="1"/>
</dbReference>
<sequence length="277" mass="29061">MFRVHSLERPWEGSFAELWARTLAVAGGLAARGIGPGDAVAFQLPNWAEAAVTFYAASVLGAVVVPIVHFYGPKEVSYILRRTEVAAFVSAGAFGRRNYLDDLPGVCAGIPSLRVVAVVGTDAASLPAGAITFDTLEDALPRRVHPTVDPDAPAVVAYTSGTTAEPKGVIHSHNTLGAEVRQLGAMQAGGGLPALTGTPLGHFMGMLSALLIPLTRGEQINVIDVWDPGRVLQVMAKYGLSAGSGATYFLTSLLDHPELTDEHRRLLRYVGLGGAAV</sequence>
<dbReference type="AlphaFoldDB" id="A0A937RUC8"/>
<comment type="caution">
    <text evidence="5">The sequence shown here is derived from an EMBL/GenBank/DDBJ whole genome shotgun (WGS) entry which is preliminary data.</text>
</comment>
<keyword evidence="3" id="KW-0472">Membrane</keyword>
<evidence type="ECO:0000259" key="4">
    <source>
        <dbReference type="Pfam" id="PF00501"/>
    </source>
</evidence>
<dbReference type="PANTHER" id="PTHR43201">
    <property type="entry name" value="ACYL-COA SYNTHETASE"/>
    <property type="match status" value="1"/>
</dbReference>
<feature type="transmembrane region" description="Helical" evidence="3">
    <location>
        <begin position="52"/>
        <end position="72"/>
    </location>
</feature>
<organism evidence="5 6">
    <name type="scientific">Frankia nepalensis</name>
    <dbReference type="NCBI Taxonomy" id="1836974"/>
    <lineage>
        <taxon>Bacteria</taxon>
        <taxon>Bacillati</taxon>
        <taxon>Actinomycetota</taxon>
        <taxon>Actinomycetes</taxon>
        <taxon>Frankiales</taxon>
        <taxon>Frankiaceae</taxon>
        <taxon>Frankia</taxon>
    </lineage>
</organism>
<keyword evidence="3" id="KW-1133">Transmembrane helix</keyword>
<keyword evidence="3" id="KW-0812">Transmembrane</keyword>
<feature type="domain" description="AMP-dependent synthetase/ligase" evidence="4">
    <location>
        <begin position="14"/>
        <end position="276"/>
    </location>
</feature>
<dbReference type="EMBL" id="JAEACQ010000361">
    <property type="protein sequence ID" value="MBL7632978.1"/>
    <property type="molecule type" value="Genomic_DNA"/>
</dbReference>
<dbReference type="PANTHER" id="PTHR43201:SF5">
    <property type="entry name" value="MEDIUM-CHAIN ACYL-COA LIGASE ACSF2, MITOCHONDRIAL"/>
    <property type="match status" value="1"/>
</dbReference>
<comment type="similarity">
    <text evidence="1">Belongs to the ATP-dependent AMP-binding enzyme family.</text>
</comment>
<evidence type="ECO:0000313" key="5">
    <source>
        <dbReference type="EMBL" id="MBL7632978.1"/>
    </source>
</evidence>
<evidence type="ECO:0000256" key="2">
    <source>
        <dbReference type="ARBA" id="ARBA00022598"/>
    </source>
</evidence>
<gene>
    <name evidence="5" type="ORF">I7412_38670</name>
</gene>
<dbReference type="GO" id="GO:0031956">
    <property type="term" value="F:medium-chain fatty acid-CoA ligase activity"/>
    <property type="evidence" value="ECO:0007669"/>
    <property type="project" value="TreeGrafter"/>
</dbReference>
<keyword evidence="6" id="KW-1185">Reference proteome</keyword>
<name>A0A937RUC8_9ACTN</name>
<dbReference type="Proteomes" id="UP000604475">
    <property type="component" value="Unassembled WGS sequence"/>
</dbReference>